<sequence>MDDAVKGGLMQISEAVSAMTTRTSGAIQQMEKETKILKGNLGKKFCSHERDPIVQS</sequence>
<protein>
    <submittedName>
        <fullName evidence="1">Uncharacterized protein</fullName>
    </submittedName>
</protein>
<dbReference type="EMBL" id="JAIWYP010000006">
    <property type="protein sequence ID" value="KAH3807469.1"/>
    <property type="molecule type" value="Genomic_DNA"/>
</dbReference>
<dbReference type="Proteomes" id="UP000828390">
    <property type="component" value="Unassembled WGS sequence"/>
</dbReference>
<evidence type="ECO:0000313" key="1">
    <source>
        <dbReference type="EMBL" id="KAH3807469.1"/>
    </source>
</evidence>
<organism evidence="1 2">
    <name type="scientific">Dreissena polymorpha</name>
    <name type="common">Zebra mussel</name>
    <name type="synonym">Mytilus polymorpha</name>
    <dbReference type="NCBI Taxonomy" id="45954"/>
    <lineage>
        <taxon>Eukaryota</taxon>
        <taxon>Metazoa</taxon>
        <taxon>Spiralia</taxon>
        <taxon>Lophotrochozoa</taxon>
        <taxon>Mollusca</taxon>
        <taxon>Bivalvia</taxon>
        <taxon>Autobranchia</taxon>
        <taxon>Heteroconchia</taxon>
        <taxon>Euheterodonta</taxon>
        <taxon>Imparidentia</taxon>
        <taxon>Neoheterodontei</taxon>
        <taxon>Myida</taxon>
        <taxon>Dreissenoidea</taxon>
        <taxon>Dreissenidae</taxon>
        <taxon>Dreissena</taxon>
    </lineage>
</organism>
<proteinExistence type="predicted"/>
<reference evidence="1" key="2">
    <citation type="submission" date="2020-11" db="EMBL/GenBank/DDBJ databases">
        <authorList>
            <person name="McCartney M.A."/>
            <person name="Auch B."/>
            <person name="Kono T."/>
            <person name="Mallez S."/>
            <person name="Becker A."/>
            <person name="Gohl D.M."/>
            <person name="Silverstein K.A.T."/>
            <person name="Koren S."/>
            <person name="Bechman K.B."/>
            <person name="Herman A."/>
            <person name="Abrahante J.E."/>
            <person name="Garbe J."/>
        </authorList>
    </citation>
    <scope>NUCLEOTIDE SEQUENCE</scope>
    <source>
        <strain evidence="1">Duluth1</strain>
        <tissue evidence="1">Whole animal</tissue>
    </source>
</reference>
<name>A0A9D4JF04_DREPO</name>
<accession>A0A9D4JF04</accession>
<gene>
    <name evidence="1" type="ORF">DPMN_135809</name>
</gene>
<evidence type="ECO:0000313" key="2">
    <source>
        <dbReference type="Proteomes" id="UP000828390"/>
    </source>
</evidence>
<keyword evidence="2" id="KW-1185">Reference proteome</keyword>
<reference evidence="1" key="1">
    <citation type="journal article" date="2019" name="bioRxiv">
        <title>The Genome of the Zebra Mussel, Dreissena polymorpha: A Resource for Invasive Species Research.</title>
        <authorList>
            <person name="McCartney M.A."/>
            <person name="Auch B."/>
            <person name="Kono T."/>
            <person name="Mallez S."/>
            <person name="Zhang Y."/>
            <person name="Obille A."/>
            <person name="Becker A."/>
            <person name="Abrahante J.E."/>
            <person name="Garbe J."/>
            <person name="Badalamenti J.P."/>
            <person name="Herman A."/>
            <person name="Mangelson H."/>
            <person name="Liachko I."/>
            <person name="Sullivan S."/>
            <person name="Sone E.D."/>
            <person name="Koren S."/>
            <person name="Silverstein K.A.T."/>
            <person name="Beckman K.B."/>
            <person name="Gohl D.M."/>
        </authorList>
    </citation>
    <scope>NUCLEOTIDE SEQUENCE</scope>
    <source>
        <strain evidence="1">Duluth1</strain>
        <tissue evidence="1">Whole animal</tissue>
    </source>
</reference>
<dbReference type="AlphaFoldDB" id="A0A9D4JF04"/>
<comment type="caution">
    <text evidence="1">The sequence shown here is derived from an EMBL/GenBank/DDBJ whole genome shotgun (WGS) entry which is preliminary data.</text>
</comment>